<dbReference type="InterPro" id="IPR011250">
    <property type="entry name" value="OMP/PagP_B-barrel"/>
</dbReference>
<name>A0A1L3GLL9_9BACT</name>
<keyword evidence="3" id="KW-1185">Reference proteome</keyword>
<dbReference type="RefSeq" id="WP_072282783.1">
    <property type="nucleotide sequence ID" value="NZ_CP015519.1"/>
</dbReference>
<dbReference type="EMBL" id="CP015519">
    <property type="protein sequence ID" value="APG26822.1"/>
    <property type="molecule type" value="Genomic_DNA"/>
</dbReference>
<reference evidence="2 3" key="1">
    <citation type="journal article" date="2017" name="Genome Announc.">
        <title>Complete Genome Sequences of Two Acetylene-Fermenting Pelobacter acetylenicus Strains.</title>
        <authorList>
            <person name="Sutton J.M."/>
            <person name="Baesman S.M."/>
            <person name="Fierst J.L."/>
            <person name="Poret-Peterson A.T."/>
            <person name="Oremland R.S."/>
            <person name="Dunlap D.S."/>
            <person name="Akob D.M."/>
        </authorList>
    </citation>
    <scope>NUCLEOTIDE SEQUENCE [LARGE SCALE GENOMIC DNA]</scope>
    <source>
        <strain evidence="2 3">SFB93</strain>
    </source>
</reference>
<evidence type="ECO:0000256" key="1">
    <source>
        <dbReference type="SAM" id="SignalP"/>
    </source>
</evidence>
<sequence>MKKCWCLLAILVLGLLTTPVWAAAGGWKCEIAPYMWGVGIDGDITVKGTKVEVDVGVEDLIDKVDFAGGLLAVVQKGRWVNWLQVDYFEISDDENVGKIEGSKVEVESDTLLLTVATGIQVDGWKKGMTFDILGGLRYTRMDNELTISGNASASGSRKTDIYDGVLVVRPSFQLSKRWRFNPTLSVGAGDSDLTYELQPQFQFHFNDTWIARLGYRRLYYDTEGSSGNKFDAAFHGFILGLGGTF</sequence>
<feature type="signal peptide" evidence="1">
    <location>
        <begin position="1"/>
        <end position="22"/>
    </location>
</feature>
<dbReference type="Proteomes" id="UP000182517">
    <property type="component" value="Chromosome"/>
</dbReference>
<evidence type="ECO:0000313" key="3">
    <source>
        <dbReference type="Proteomes" id="UP000182517"/>
    </source>
</evidence>
<proteinExistence type="predicted"/>
<gene>
    <name evidence="2" type="ORF">A7E78_02530</name>
</gene>
<dbReference type="SUPFAM" id="SSF56925">
    <property type="entry name" value="OMPA-like"/>
    <property type="match status" value="1"/>
</dbReference>
<accession>A0A1L3GLL9</accession>
<keyword evidence="1" id="KW-0732">Signal</keyword>
<organism evidence="2 3">
    <name type="scientific">Syntrophotalea acetylenivorans</name>
    <dbReference type="NCBI Taxonomy" id="1842532"/>
    <lineage>
        <taxon>Bacteria</taxon>
        <taxon>Pseudomonadati</taxon>
        <taxon>Thermodesulfobacteriota</taxon>
        <taxon>Desulfuromonadia</taxon>
        <taxon>Desulfuromonadales</taxon>
        <taxon>Syntrophotaleaceae</taxon>
        <taxon>Syntrophotalea</taxon>
    </lineage>
</organism>
<dbReference type="STRING" id="1842532.A7E78_02530"/>
<dbReference type="OrthoDB" id="5449958at2"/>
<feature type="chain" id="PRO_5012724431" evidence="1">
    <location>
        <begin position="23"/>
        <end position="245"/>
    </location>
</feature>
<dbReference type="AlphaFoldDB" id="A0A1L3GLL9"/>
<dbReference type="KEGG" id="pef:A7E78_02530"/>
<protein>
    <submittedName>
        <fullName evidence="2">Uncharacterized protein</fullName>
    </submittedName>
</protein>
<evidence type="ECO:0000313" key="2">
    <source>
        <dbReference type="EMBL" id="APG26822.1"/>
    </source>
</evidence>